<dbReference type="AlphaFoldDB" id="A0A561XXY0"/>
<comment type="caution">
    <text evidence="8">The sequence shown here is derived from an EMBL/GenBank/DDBJ whole genome shotgun (WGS) entry which is preliminary data.</text>
</comment>
<dbReference type="PANTHER" id="PTHR12918:SF1">
    <property type="entry name" value="CYSTEINE DIOXYGENASE TYPE 1"/>
    <property type="match status" value="1"/>
</dbReference>
<sequence>MQNTQRAGSPGAGAIPGMSALPNPSTPPTSPSAPHTARLRHFVQQLAALVEQRLPEPDTLTQGATLLRTLVAHDDWLPDTYAQPHPDRYQQYLLHADALGRFSVVSFVWGPGQATPIHDHTVWGLIGMLRGAEDSQAYARTPDGRWAPQGAPVQLQPGQVEAVSPNDPAIGDVHRVSNAWEGHTSISIHVYGANIGAVQRSVYLEDGTRKPFISGYSNSTLPNLWDLSKNPAPAA</sequence>
<protein>
    <submittedName>
        <fullName evidence="8">Putative metal-dependent enzyme (Double-stranded beta helix superfamily)</fullName>
    </submittedName>
</protein>
<comment type="similarity">
    <text evidence="1">Belongs to the cysteine dioxygenase family.</text>
</comment>
<dbReference type="PANTHER" id="PTHR12918">
    <property type="entry name" value="CYSTEINE DIOXYGENASE"/>
    <property type="match status" value="1"/>
</dbReference>
<dbReference type="Gene3D" id="1.20.5.440">
    <property type="entry name" value="ATP synthase delta/epsilon subunit, C-terminal domain"/>
    <property type="match status" value="1"/>
</dbReference>
<dbReference type="Proteomes" id="UP000321485">
    <property type="component" value="Unassembled WGS sequence"/>
</dbReference>
<dbReference type="Gene3D" id="2.60.120.10">
    <property type="entry name" value="Jelly Rolls"/>
    <property type="match status" value="1"/>
</dbReference>
<evidence type="ECO:0000256" key="6">
    <source>
        <dbReference type="PIRSR" id="PIRSR610300-51"/>
    </source>
</evidence>
<keyword evidence="4" id="KW-0560">Oxidoreductase</keyword>
<name>A0A561XXY0_ACIDE</name>
<dbReference type="InterPro" id="IPR010300">
    <property type="entry name" value="CDO_1"/>
</dbReference>
<keyword evidence="2 6" id="KW-0479">Metal-binding</keyword>
<dbReference type="Pfam" id="PF05995">
    <property type="entry name" value="CDO_I"/>
    <property type="match status" value="1"/>
</dbReference>
<feature type="region of interest" description="Disordered" evidence="7">
    <location>
        <begin position="1"/>
        <end position="35"/>
    </location>
</feature>
<feature type="binding site" evidence="6">
    <location>
        <position position="174"/>
    </location>
    <ligand>
        <name>Fe cation</name>
        <dbReference type="ChEBI" id="CHEBI:24875"/>
        <note>catalytic</note>
    </ligand>
</feature>
<accession>A0A561XXY0</accession>
<feature type="binding site" evidence="6">
    <location>
        <position position="120"/>
    </location>
    <ligand>
        <name>Fe cation</name>
        <dbReference type="ChEBI" id="CHEBI:24875"/>
        <note>catalytic</note>
    </ligand>
</feature>
<evidence type="ECO:0000256" key="4">
    <source>
        <dbReference type="ARBA" id="ARBA00023002"/>
    </source>
</evidence>
<feature type="binding site" evidence="6">
    <location>
        <position position="118"/>
    </location>
    <ligand>
        <name>Fe cation</name>
        <dbReference type="ChEBI" id="CHEBI:24875"/>
        <note>catalytic</note>
    </ligand>
</feature>
<dbReference type="CDD" id="cd10548">
    <property type="entry name" value="cupin_CDO"/>
    <property type="match status" value="1"/>
</dbReference>
<dbReference type="InterPro" id="IPR014710">
    <property type="entry name" value="RmlC-like_jellyroll"/>
</dbReference>
<evidence type="ECO:0000256" key="7">
    <source>
        <dbReference type="SAM" id="MobiDB-lite"/>
    </source>
</evidence>
<evidence type="ECO:0000256" key="2">
    <source>
        <dbReference type="ARBA" id="ARBA00022723"/>
    </source>
</evidence>
<reference evidence="8 9" key="1">
    <citation type="journal article" date="2015" name="Stand. Genomic Sci.">
        <title>Genomic Encyclopedia of Bacterial and Archaeal Type Strains, Phase III: the genomes of soil and plant-associated and newly described type strains.</title>
        <authorList>
            <person name="Whitman W.B."/>
            <person name="Woyke T."/>
            <person name="Klenk H.P."/>
            <person name="Zhou Y."/>
            <person name="Lilburn T.G."/>
            <person name="Beck B.J."/>
            <person name="De Vos P."/>
            <person name="Vandamme P."/>
            <person name="Eisen J.A."/>
            <person name="Garrity G."/>
            <person name="Hugenholtz P."/>
            <person name="Kyrpides N.C."/>
        </authorList>
    </citation>
    <scope>NUCLEOTIDE SEQUENCE [LARGE SCALE GENOMIC DNA]</scope>
    <source>
        <strain evidence="8 9">DSM 64</strain>
    </source>
</reference>
<evidence type="ECO:0000256" key="5">
    <source>
        <dbReference type="ARBA" id="ARBA00023004"/>
    </source>
</evidence>
<dbReference type="EMBL" id="VJWE01000002">
    <property type="protein sequence ID" value="TWG40970.1"/>
    <property type="molecule type" value="Genomic_DNA"/>
</dbReference>
<gene>
    <name evidence="8" type="ORF">ATF69_0259</name>
</gene>
<evidence type="ECO:0000313" key="8">
    <source>
        <dbReference type="EMBL" id="TWG40970.1"/>
    </source>
</evidence>
<dbReference type="SUPFAM" id="SSF51182">
    <property type="entry name" value="RmlC-like cupins"/>
    <property type="match status" value="1"/>
</dbReference>
<keyword evidence="5 6" id="KW-0408">Iron</keyword>
<evidence type="ECO:0000313" key="9">
    <source>
        <dbReference type="Proteomes" id="UP000321485"/>
    </source>
</evidence>
<proteinExistence type="inferred from homology"/>
<evidence type="ECO:0000256" key="1">
    <source>
        <dbReference type="ARBA" id="ARBA00006622"/>
    </source>
</evidence>
<keyword evidence="3" id="KW-0223">Dioxygenase</keyword>
<organism evidence="8 9">
    <name type="scientific">Acidovorax delafieldii</name>
    <name type="common">Pseudomonas delafieldii</name>
    <dbReference type="NCBI Taxonomy" id="47920"/>
    <lineage>
        <taxon>Bacteria</taxon>
        <taxon>Pseudomonadati</taxon>
        <taxon>Pseudomonadota</taxon>
        <taxon>Betaproteobacteria</taxon>
        <taxon>Burkholderiales</taxon>
        <taxon>Comamonadaceae</taxon>
        <taxon>Acidovorax</taxon>
    </lineage>
</organism>
<evidence type="ECO:0000256" key="3">
    <source>
        <dbReference type="ARBA" id="ARBA00022964"/>
    </source>
</evidence>
<dbReference type="GO" id="GO:0008198">
    <property type="term" value="F:ferrous iron binding"/>
    <property type="evidence" value="ECO:0007669"/>
    <property type="project" value="TreeGrafter"/>
</dbReference>
<dbReference type="GO" id="GO:0016702">
    <property type="term" value="F:oxidoreductase activity, acting on single donors with incorporation of molecular oxygen, incorporation of two atoms of oxygen"/>
    <property type="evidence" value="ECO:0007669"/>
    <property type="project" value="InterPro"/>
</dbReference>
<dbReference type="InterPro" id="IPR011051">
    <property type="entry name" value="RmlC_Cupin_sf"/>
</dbReference>